<evidence type="ECO:0000256" key="1">
    <source>
        <dbReference type="SAM" id="SignalP"/>
    </source>
</evidence>
<evidence type="ECO:0000313" key="3">
    <source>
        <dbReference type="Proteomes" id="UP001353858"/>
    </source>
</evidence>
<keyword evidence="3" id="KW-1185">Reference proteome</keyword>
<feature type="signal peptide" evidence="1">
    <location>
        <begin position="1"/>
        <end position="18"/>
    </location>
</feature>
<feature type="chain" id="PRO_5042906219" evidence="1">
    <location>
        <begin position="19"/>
        <end position="229"/>
    </location>
</feature>
<reference evidence="3" key="1">
    <citation type="submission" date="2023-01" db="EMBL/GenBank/DDBJ databases">
        <title>Key to firefly adult light organ development and bioluminescence: homeobox transcription factors regulate luciferase expression and transportation to peroxisome.</title>
        <authorList>
            <person name="Fu X."/>
        </authorList>
    </citation>
    <scope>NUCLEOTIDE SEQUENCE [LARGE SCALE GENOMIC DNA]</scope>
</reference>
<sequence length="229" mass="25491">MRFLAKFYLIFFLTSILCFNNDKTSGVIGKIKAGFEIASKFLGFDPGNGLAQMVSDTFSGKHTKSPREDTSNNVFAGFLRLIGLDTKKISAIAVNAIIFVAQLISTTLSRPIPSQLTQARKLKNGTPYDWILNNAHIVDLLSTAKNNDLPKNIVEYIKDRGLDEETDCIQLLMCKTTPLIWGMQKTVNSSIDEIPKGKAALFANLPSIEEFTDYSDACESKHPYCTIYY</sequence>
<keyword evidence="1" id="KW-0732">Signal</keyword>
<dbReference type="EMBL" id="JARPUR010000001">
    <property type="protein sequence ID" value="KAK4887020.1"/>
    <property type="molecule type" value="Genomic_DNA"/>
</dbReference>
<accession>A0AAN7PET2</accession>
<organism evidence="2 3">
    <name type="scientific">Aquatica leii</name>
    <dbReference type="NCBI Taxonomy" id="1421715"/>
    <lineage>
        <taxon>Eukaryota</taxon>
        <taxon>Metazoa</taxon>
        <taxon>Ecdysozoa</taxon>
        <taxon>Arthropoda</taxon>
        <taxon>Hexapoda</taxon>
        <taxon>Insecta</taxon>
        <taxon>Pterygota</taxon>
        <taxon>Neoptera</taxon>
        <taxon>Endopterygota</taxon>
        <taxon>Coleoptera</taxon>
        <taxon>Polyphaga</taxon>
        <taxon>Elateriformia</taxon>
        <taxon>Elateroidea</taxon>
        <taxon>Lampyridae</taxon>
        <taxon>Luciolinae</taxon>
        <taxon>Aquatica</taxon>
    </lineage>
</organism>
<comment type="caution">
    <text evidence="2">The sequence shown here is derived from an EMBL/GenBank/DDBJ whole genome shotgun (WGS) entry which is preliminary data.</text>
</comment>
<proteinExistence type="predicted"/>
<name>A0AAN7PET2_9COLE</name>
<evidence type="ECO:0000313" key="2">
    <source>
        <dbReference type="EMBL" id="KAK4887020.1"/>
    </source>
</evidence>
<protein>
    <submittedName>
        <fullName evidence="2">Uncharacterized protein</fullName>
    </submittedName>
</protein>
<dbReference type="Proteomes" id="UP001353858">
    <property type="component" value="Unassembled WGS sequence"/>
</dbReference>
<gene>
    <name evidence="2" type="ORF">RN001_003291</name>
</gene>
<dbReference type="AlphaFoldDB" id="A0AAN7PET2"/>